<dbReference type="EMBL" id="HACA01016738">
    <property type="protein sequence ID" value="CDW34099.1"/>
    <property type="molecule type" value="Transcribed_RNA"/>
</dbReference>
<sequence>YKYFKISLYSSISLGRSSFRTPSSIIFNRNGVLSRYICYCSLGDSSQLSFKPHQRHQQLLLFIRSNIP</sequence>
<name>A0A0K2U753_LEPSM</name>
<accession>A0A0K2U753</accession>
<reference evidence="1" key="1">
    <citation type="submission" date="2014-05" db="EMBL/GenBank/DDBJ databases">
        <authorList>
            <person name="Chronopoulou M."/>
        </authorList>
    </citation>
    <scope>NUCLEOTIDE SEQUENCE</scope>
    <source>
        <tissue evidence="1">Whole organism</tissue>
    </source>
</reference>
<feature type="non-terminal residue" evidence="1">
    <location>
        <position position="68"/>
    </location>
</feature>
<evidence type="ECO:0000313" key="1">
    <source>
        <dbReference type="EMBL" id="CDW34099.1"/>
    </source>
</evidence>
<proteinExistence type="predicted"/>
<dbReference type="AlphaFoldDB" id="A0A0K2U753"/>
<protein>
    <submittedName>
        <fullName evidence="1">Uncharacterized protein</fullName>
    </submittedName>
</protein>
<feature type="non-terminal residue" evidence="1">
    <location>
        <position position="1"/>
    </location>
</feature>
<organism evidence="1">
    <name type="scientific">Lepeophtheirus salmonis</name>
    <name type="common">Salmon louse</name>
    <name type="synonym">Caligus salmonis</name>
    <dbReference type="NCBI Taxonomy" id="72036"/>
    <lineage>
        <taxon>Eukaryota</taxon>
        <taxon>Metazoa</taxon>
        <taxon>Ecdysozoa</taxon>
        <taxon>Arthropoda</taxon>
        <taxon>Crustacea</taxon>
        <taxon>Multicrustacea</taxon>
        <taxon>Hexanauplia</taxon>
        <taxon>Copepoda</taxon>
        <taxon>Siphonostomatoida</taxon>
        <taxon>Caligidae</taxon>
        <taxon>Lepeophtheirus</taxon>
    </lineage>
</organism>